<evidence type="ECO:0000313" key="5">
    <source>
        <dbReference type="EMBL" id="SEW05294.1"/>
    </source>
</evidence>
<dbReference type="PROSITE" id="PS50930">
    <property type="entry name" value="HTH_LYTTR"/>
    <property type="match status" value="1"/>
</dbReference>
<dbReference type="EMBL" id="FOIR01000001">
    <property type="protein sequence ID" value="SEW05294.1"/>
    <property type="molecule type" value="Genomic_DNA"/>
</dbReference>
<feature type="transmembrane region" description="Helical" evidence="2">
    <location>
        <begin position="425"/>
        <end position="442"/>
    </location>
</feature>
<dbReference type="PANTHER" id="PTHR37299">
    <property type="entry name" value="TRANSCRIPTIONAL REGULATOR-RELATED"/>
    <property type="match status" value="1"/>
</dbReference>
<keyword evidence="2" id="KW-0812">Transmembrane</keyword>
<dbReference type="Proteomes" id="UP000199437">
    <property type="component" value="Unassembled WGS sequence"/>
</dbReference>
<evidence type="ECO:0000313" key="6">
    <source>
        <dbReference type="Proteomes" id="UP000199437"/>
    </source>
</evidence>
<proteinExistence type="predicted"/>
<keyword evidence="2" id="KW-0472">Membrane</keyword>
<feature type="repeat" description="TPR" evidence="1">
    <location>
        <begin position="156"/>
        <end position="189"/>
    </location>
</feature>
<feature type="chain" id="PRO_5011715475" evidence="3">
    <location>
        <begin position="22"/>
        <end position="576"/>
    </location>
</feature>
<dbReference type="SMART" id="SM00028">
    <property type="entry name" value="TPR"/>
    <property type="match status" value="4"/>
</dbReference>
<dbReference type="GO" id="GO:0003677">
    <property type="term" value="F:DNA binding"/>
    <property type="evidence" value="ECO:0007669"/>
    <property type="project" value="UniProtKB-KW"/>
</dbReference>
<name>A0A1I0NUK0_9BACT</name>
<dbReference type="Pfam" id="PF04397">
    <property type="entry name" value="LytTR"/>
    <property type="match status" value="1"/>
</dbReference>
<dbReference type="RefSeq" id="WP_090257862.1">
    <property type="nucleotide sequence ID" value="NZ_FOIR01000001.1"/>
</dbReference>
<keyword evidence="2" id="KW-1133">Transmembrane helix</keyword>
<keyword evidence="1" id="KW-0802">TPR repeat</keyword>
<organism evidence="5 6">
    <name type="scientific">Roseivirga pacifica</name>
    <dbReference type="NCBI Taxonomy" id="1267423"/>
    <lineage>
        <taxon>Bacteria</taxon>
        <taxon>Pseudomonadati</taxon>
        <taxon>Bacteroidota</taxon>
        <taxon>Cytophagia</taxon>
        <taxon>Cytophagales</taxon>
        <taxon>Roseivirgaceae</taxon>
        <taxon>Roseivirga</taxon>
    </lineage>
</organism>
<gene>
    <name evidence="5" type="ORF">SAMN05216290_1478</name>
</gene>
<sequence length="576" mass="65862">MLRPFVSLILLLIGFSLSAQAPNLDSLRRVVLQAESNRERADALAQYGNALPNFRSEEVMGLADSVLLLGESGAYYQATSDFLKGVSYFKSRSFPLAKKYLKLSIAELEGENEDLFFRAKNVLGLSYLYGQENDSAIYVFNDVLQTAPSSNLHAMYSANGNIGLAYKRIGEYGKAIYHFQESQKVDPANEYGNLNTTMNVSLMFLEMGLFEDALRSLRGSDVTGFEPQPIKSAYYNNLARVFYELNQPDSAEYYWKASIAINKQINRFDGLYFNQMTLAEKLLERANLVEAKAYLDSASMQLSYLRRPDDKFRYNLILGTYYYQNNQLDSAIARFNEHIENTASPRFLGLRGDVYLLLSQAYEEKGEIAKSNEYLKQHNALGENMREKERERFLAEAKANYLLAVKEGDLDASNQKIEVYTMQRILLIVAVFVLIIILYIYFRNYRKTVSGLAVQAAENVNLSKQIEKQKTQIIELKSKAILEAEEIVAVKSDGNYLEFYLKSKDKPEIDRNRLKNVLEVLPDYFVQIHRSYIINLKEVRIKFSDKVEMKNGEVLPVSRTYKDNLKDALSKFGLGE</sequence>
<keyword evidence="6" id="KW-1185">Reference proteome</keyword>
<feature type="domain" description="HTH LytTR-type" evidence="4">
    <location>
        <begin position="513"/>
        <end position="571"/>
    </location>
</feature>
<dbReference type="InterPro" id="IPR046947">
    <property type="entry name" value="LytR-like"/>
</dbReference>
<keyword evidence="5" id="KW-0238">DNA-binding</keyword>
<evidence type="ECO:0000256" key="1">
    <source>
        <dbReference type="PROSITE-ProRule" id="PRU00339"/>
    </source>
</evidence>
<dbReference type="STRING" id="1267423.SAMN05216290_1478"/>
<dbReference type="InterPro" id="IPR007492">
    <property type="entry name" value="LytTR_DNA-bd_dom"/>
</dbReference>
<dbReference type="AlphaFoldDB" id="A0A1I0NUK0"/>
<dbReference type="GO" id="GO:0000156">
    <property type="term" value="F:phosphorelay response regulator activity"/>
    <property type="evidence" value="ECO:0007669"/>
    <property type="project" value="InterPro"/>
</dbReference>
<dbReference type="OrthoDB" id="1646880at2"/>
<dbReference type="InterPro" id="IPR011990">
    <property type="entry name" value="TPR-like_helical_dom_sf"/>
</dbReference>
<evidence type="ECO:0000256" key="3">
    <source>
        <dbReference type="SAM" id="SignalP"/>
    </source>
</evidence>
<reference evidence="6" key="1">
    <citation type="submission" date="2016-10" db="EMBL/GenBank/DDBJ databases">
        <authorList>
            <person name="Varghese N."/>
            <person name="Submissions S."/>
        </authorList>
    </citation>
    <scope>NUCLEOTIDE SEQUENCE [LARGE SCALE GENOMIC DNA]</scope>
    <source>
        <strain evidence="6">CGMCC 1.12402</strain>
    </source>
</reference>
<dbReference type="Gene3D" id="2.40.50.1020">
    <property type="entry name" value="LytTr DNA-binding domain"/>
    <property type="match status" value="1"/>
</dbReference>
<keyword evidence="3" id="KW-0732">Signal</keyword>
<dbReference type="PANTHER" id="PTHR37299:SF1">
    <property type="entry name" value="STAGE 0 SPORULATION PROTEIN A HOMOLOG"/>
    <property type="match status" value="1"/>
</dbReference>
<dbReference type="Gene3D" id="1.25.40.10">
    <property type="entry name" value="Tetratricopeptide repeat domain"/>
    <property type="match status" value="2"/>
</dbReference>
<dbReference type="SUPFAM" id="SSF48452">
    <property type="entry name" value="TPR-like"/>
    <property type="match status" value="2"/>
</dbReference>
<accession>A0A1I0NUK0</accession>
<evidence type="ECO:0000256" key="2">
    <source>
        <dbReference type="SAM" id="Phobius"/>
    </source>
</evidence>
<evidence type="ECO:0000259" key="4">
    <source>
        <dbReference type="PROSITE" id="PS50930"/>
    </source>
</evidence>
<feature type="signal peptide" evidence="3">
    <location>
        <begin position="1"/>
        <end position="21"/>
    </location>
</feature>
<dbReference type="InterPro" id="IPR019734">
    <property type="entry name" value="TPR_rpt"/>
</dbReference>
<dbReference type="PROSITE" id="PS50005">
    <property type="entry name" value="TPR"/>
    <property type="match status" value="1"/>
</dbReference>
<dbReference type="GeneID" id="99986204"/>
<dbReference type="SMART" id="SM00850">
    <property type="entry name" value="LytTR"/>
    <property type="match status" value="1"/>
</dbReference>
<protein>
    <submittedName>
        <fullName evidence="5">LytTr DNA-binding domain-containing protein</fullName>
    </submittedName>
</protein>